<dbReference type="EMBL" id="CACVBM020001385">
    <property type="protein sequence ID" value="CAA7048002.1"/>
    <property type="molecule type" value="Genomic_DNA"/>
</dbReference>
<protein>
    <recommendedName>
        <fullName evidence="3">protein-serine/threonine phosphatase</fullName>
        <ecNumber evidence="3">3.1.3.16</ecNumber>
    </recommendedName>
</protein>
<keyword evidence="7 9" id="KW-0904">Protein phosphatase</keyword>
<evidence type="ECO:0000256" key="9">
    <source>
        <dbReference type="RuleBase" id="RU003465"/>
    </source>
</evidence>
<evidence type="ECO:0000256" key="6">
    <source>
        <dbReference type="ARBA" id="ARBA00022842"/>
    </source>
</evidence>
<dbReference type="FunFam" id="3.60.40.10:FF:000291">
    <property type="entry name" value="Protein phosphatase 2C 50"/>
    <property type="match status" value="1"/>
</dbReference>
<dbReference type="OrthoDB" id="10389193at2759"/>
<evidence type="ECO:0000256" key="2">
    <source>
        <dbReference type="ARBA" id="ARBA00001946"/>
    </source>
</evidence>
<feature type="domain" description="PPM-type phosphatase" evidence="11">
    <location>
        <begin position="730"/>
        <end position="1043"/>
    </location>
</feature>
<dbReference type="GO" id="GO:0043531">
    <property type="term" value="F:ADP binding"/>
    <property type="evidence" value="ECO:0007669"/>
    <property type="project" value="InterPro"/>
</dbReference>
<dbReference type="Gene3D" id="3.40.50.300">
    <property type="entry name" value="P-loop containing nucleotide triphosphate hydrolases"/>
    <property type="match status" value="2"/>
</dbReference>
<dbReference type="InterPro" id="IPR036457">
    <property type="entry name" value="PPM-type-like_dom_sf"/>
</dbReference>
<comment type="cofactor">
    <cofactor evidence="1">
        <name>Mn(2+)</name>
        <dbReference type="ChEBI" id="CHEBI:29035"/>
    </cofactor>
</comment>
<dbReference type="SMART" id="SM00255">
    <property type="entry name" value="TIR"/>
    <property type="match status" value="1"/>
</dbReference>
<dbReference type="InterPro" id="IPR001932">
    <property type="entry name" value="PPM-type_phosphatase-like_dom"/>
</dbReference>
<dbReference type="InterPro" id="IPR027417">
    <property type="entry name" value="P-loop_NTPase"/>
</dbReference>
<dbReference type="GO" id="GO:0006952">
    <property type="term" value="P:defense response"/>
    <property type="evidence" value="ECO:0007669"/>
    <property type="project" value="InterPro"/>
</dbReference>
<dbReference type="PROSITE" id="PS50104">
    <property type="entry name" value="TIR"/>
    <property type="match status" value="1"/>
</dbReference>
<dbReference type="PANTHER" id="PTHR11017:SF479">
    <property type="entry name" value="DISEASE RESISTANCE PROTEIN (TIR-NBS-LRR CLASS) FAMILY"/>
    <property type="match status" value="1"/>
</dbReference>
<comment type="cofactor">
    <cofactor evidence="2">
        <name>Mg(2+)</name>
        <dbReference type="ChEBI" id="CHEBI:18420"/>
    </cofactor>
</comment>
<keyword evidence="8" id="KW-0464">Manganese</keyword>
<comment type="similarity">
    <text evidence="9">Belongs to the PP2C family.</text>
</comment>
<dbReference type="PRINTS" id="PR00364">
    <property type="entry name" value="DISEASERSIST"/>
</dbReference>
<dbReference type="Pfam" id="PF00481">
    <property type="entry name" value="PP2C"/>
    <property type="match status" value="1"/>
</dbReference>
<evidence type="ECO:0000256" key="8">
    <source>
        <dbReference type="ARBA" id="ARBA00023211"/>
    </source>
</evidence>
<dbReference type="PROSITE" id="PS01032">
    <property type="entry name" value="PPM_1"/>
    <property type="match status" value="1"/>
</dbReference>
<dbReference type="GO" id="GO:0007165">
    <property type="term" value="P:signal transduction"/>
    <property type="evidence" value="ECO:0007669"/>
    <property type="project" value="InterPro"/>
</dbReference>
<proteinExistence type="inferred from homology"/>
<dbReference type="InterPro" id="IPR000157">
    <property type="entry name" value="TIR_dom"/>
</dbReference>
<dbReference type="Gene3D" id="3.60.40.10">
    <property type="entry name" value="PPM-type phosphatase domain"/>
    <property type="match status" value="1"/>
</dbReference>
<dbReference type="Pfam" id="PF00931">
    <property type="entry name" value="NB-ARC"/>
    <property type="match status" value="2"/>
</dbReference>
<dbReference type="SUPFAM" id="SSF81606">
    <property type="entry name" value="PP2C-like"/>
    <property type="match status" value="1"/>
</dbReference>
<feature type="domain" description="TIR" evidence="10">
    <location>
        <begin position="7"/>
        <end position="163"/>
    </location>
</feature>
<dbReference type="InterPro" id="IPR044974">
    <property type="entry name" value="Disease_R_plants"/>
</dbReference>
<dbReference type="SUPFAM" id="SSF52540">
    <property type="entry name" value="P-loop containing nucleoside triphosphate hydrolases"/>
    <property type="match status" value="2"/>
</dbReference>
<dbReference type="PANTHER" id="PTHR11017">
    <property type="entry name" value="LEUCINE-RICH REPEAT-CONTAINING PROTEIN"/>
    <property type="match status" value="1"/>
</dbReference>
<dbReference type="Gene3D" id="3.40.50.10140">
    <property type="entry name" value="Toll/interleukin-1 receptor homology (TIR) domain"/>
    <property type="match status" value="1"/>
</dbReference>
<dbReference type="GO" id="GO:0046872">
    <property type="term" value="F:metal ion binding"/>
    <property type="evidence" value="ECO:0007669"/>
    <property type="project" value="UniProtKB-KW"/>
</dbReference>
<organism evidence="12 13">
    <name type="scientific">Microthlaspi erraticum</name>
    <dbReference type="NCBI Taxonomy" id="1685480"/>
    <lineage>
        <taxon>Eukaryota</taxon>
        <taxon>Viridiplantae</taxon>
        <taxon>Streptophyta</taxon>
        <taxon>Embryophyta</taxon>
        <taxon>Tracheophyta</taxon>
        <taxon>Spermatophyta</taxon>
        <taxon>Magnoliopsida</taxon>
        <taxon>eudicotyledons</taxon>
        <taxon>Gunneridae</taxon>
        <taxon>Pentapetalae</taxon>
        <taxon>rosids</taxon>
        <taxon>malvids</taxon>
        <taxon>Brassicales</taxon>
        <taxon>Brassicaceae</taxon>
        <taxon>Coluteocarpeae</taxon>
        <taxon>Microthlaspi</taxon>
    </lineage>
</organism>
<evidence type="ECO:0000313" key="12">
    <source>
        <dbReference type="EMBL" id="CAA7048002.1"/>
    </source>
</evidence>
<dbReference type="SUPFAM" id="SSF52200">
    <property type="entry name" value="Toll/Interleukin receptor TIR domain"/>
    <property type="match status" value="1"/>
</dbReference>
<keyword evidence="4" id="KW-0479">Metal-binding</keyword>
<keyword evidence="6" id="KW-0460">Magnesium</keyword>
<dbReference type="InterPro" id="IPR035897">
    <property type="entry name" value="Toll_tir_struct_dom_sf"/>
</dbReference>
<comment type="caution">
    <text evidence="12">The sequence shown here is derived from an EMBL/GenBank/DDBJ whole genome shotgun (WGS) entry which is preliminary data.</text>
</comment>
<evidence type="ECO:0000259" key="10">
    <source>
        <dbReference type="PROSITE" id="PS50104"/>
    </source>
</evidence>
<dbReference type="GO" id="GO:0004722">
    <property type="term" value="F:protein serine/threonine phosphatase activity"/>
    <property type="evidence" value="ECO:0007669"/>
    <property type="project" value="UniProtKB-EC"/>
</dbReference>
<reference evidence="12" key="1">
    <citation type="submission" date="2020-01" db="EMBL/GenBank/DDBJ databases">
        <authorList>
            <person name="Mishra B."/>
        </authorList>
    </citation>
    <scope>NUCLEOTIDE SEQUENCE [LARGE SCALE GENOMIC DNA]</scope>
</reference>
<evidence type="ECO:0000256" key="3">
    <source>
        <dbReference type="ARBA" id="ARBA00013081"/>
    </source>
</evidence>
<evidence type="ECO:0000313" key="13">
    <source>
        <dbReference type="Proteomes" id="UP000467841"/>
    </source>
</evidence>
<dbReference type="InterPro" id="IPR000222">
    <property type="entry name" value="PP2C_BS"/>
</dbReference>
<dbReference type="AlphaFoldDB" id="A0A6D2KF84"/>
<keyword evidence="13" id="KW-1185">Reference proteome</keyword>
<dbReference type="CDD" id="cd00143">
    <property type="entry name" value="PP2Cc"/>
    <property type="match status" value="1"/>
</dbReference>
<name>A0A6D2KF84_9BRAS</name>
<dbReference type="PROSITE" id="PS51746">
    <property type="entry name" value="PPM_2"/>
    <property type="match status" value="1"/>
</dbReference>
<dbReference type="Pfam" id="PF01582">
    <property type="entry name" value="TIR"/>
    <property type="match status" value="1"/>
</dbReference>
<dbReference type="InterPro" id="IPR042197">
    <property type="entry name" value="Apaf_helical"/>
</dbReference>
<keyword evidence="5 9" id="KW-0378">Hydrolase</keyword>
<accession>A0A6D2KF84</accession>
<evidence type="ECO:0000256" key="4">
    <source>
        <dbReference type="ARBA" id="ARBA00022723"/>
    </source>
</evidence>
<gene>
    <name evidence="12" type="ORF">MERR_LOCUS35237</name>
</gene>
<dbReference type="EC" id="3.1.3.16" evidence="3"/>
<evidence type="ECO:0000259" key="11">
    <source>
        <dbReference type="PROSITE" id="PS51746"/>
    </source>
</evidence>
<dbReference type="InterPro" id="IPR002182">
    <property type="entry name" value="NB-ARC"/>
</dbReference>
<evidence type="ECO:0000256" key="5">
    <source>
        <dbReference type="ARBA" id="ARBA00022801"/>
    </source>
</evidence>
<evidence type="ECO:0000256" key="7">
    <source>
        <dbReference type="ARBA" id="ARBA00022912"/>
    </source>
</evidence>
<dbReference type="Gene3D" id="1.10.8.430">
    <property type="entry name" value="Helical domain of apoptotic protease-activating factors"/>
    <property type="match status" value="2"/>
</dbReference>
<dbReference type="SMART" id="SM00332">
    <property type="entry name" value="PP2Cc"/>
    <property type="match status" value="1"/>
</dbReference>
<sequence length="1079" mass="121220">MAFSSSTGYDVFVSFRGEEIRRTFISHLYNSLEQKGIRAFKDETEMIPKPSEIHLATIRASRIVVVVVTKNYLSSHCFLKEILNYHRSGYLTVFPVFYGVNPRDVAEEFGTNQKQNPKKMESEICEWRKAVTELVSISGEHSNNWKDDAELILKITNDIWDKLSSLRFGTLVGMDLRTRRIYELLRMDSRDDDQVREIGIWGKAGLGKKTLARCVYREISKHFDVRVRLEDVNKIHQDHNESSVLSELLRSKLVQGSGSGFRVSPDDTSWLRDQRVLLVAGGVDKTEQLYILRDYIKLFGPGSRVIVTCTDQQLLIACGVTLLYQVESLEFYEALELLKLHAFKGRDPPRDYEQLLSRGVKIGNGYPLVVAAVGSELCGKPKQEWETVLSRYEHDTMGTEKSSFGVLNDKDRSLSENTALGMDCHMQAVSGLMELESENEIGVVGIWGVGGVGKMTLARSVYEETKRHFHINVLLENVGKIYEDHAHLEEEILWKRIQREARISKERLLNRKVLLIVDGVNNSEQLEDVKKVSALFALGSRVIVTTRDRNLLVANGIKRVYEVKCLKVHEALQLFYQYAFKQQTPSTRFKQLSVRAVQLAGRIPLNLKVLGSFLCGKSGHDWESVLQKLETQRDEDKTEVVSVAEWKSASSEISLPDTTEIDNERVLATEIILNETTIDEVPTEEVVITSLKHDLNMAVRSSDVVMKLPEENHYVERGSRSVYEQDSIPLWGMVSICGGRSEMMETVKVLPNFLKIPIKMLMEDHEGMSPSLTHLTSHFFGVYDGHGGAQVADFCHDRINFALVEAIERSKEELCKKNTGESRQVQWEKVFVDCYLKVDGEVKGKISRPGVGSSDRMVLEAVSPGNVGSTAVVALVCSSHIIVSNCGDSRAVLLRGKDSMPLSVDHKPDREDEYARIEKAGGKVIQRLGARVSGVLPISRSIGDEYLEPYVIADPEVTIMPREREDECLLLASDGLWDVMSNQEACEAARKRILLWHKKNGALSLAERGVGEDSACQAAADYLSKLASQMGSKDSISVIVVDLKAQRRTSNDIAKSCAFLIPLVTECASPPLHQSYPQL</sequence>
<evidence type="ECO:0000256" key="1">
    <source>
        <dbReference type="ARBA" id="ARBA00001936"/>
    </source>
</evidence>
<dbReference type="Proteomes" id="UP000467841">
    <property type="component" value="Unassembled WGS sequence"/>
</dbReference>